<accession>A0AAV5A6R4</accession>
<dbReference type="AlphaFoldDB" id="A0AAV5A6R4"/>
<proteinExistence type="predicted"/>
<evidence type="ECO:0000259" key="1">
    <source>
        <dbReference type="Pfam" id="PF20151"/>
    </source>
</evidence>
<gene>
    <name evidence="2" type="ORF">Clacol_003138</name>
</gene>
<name>A0AAV5A6R4_9AGAM</name>
<dbReference type="Pfam" id="PF20151">
    <property type="entry name" value="DUF6533"/>
    <property type="match status" value="1"/>
</dbReference>
<protein>
    <recommendedName>
        <fullName evidence="1">DUF6533 domain-containing protein</fullName>
    </recommendedName>
</protein>
<sequence length="209" mass="23464">MSLPVPYFADIPLSYLVAVKTIQYVSVSCAALWIHDYLLTLERERALVWRSPWSLAKILFLVNRYSQIFDIVLMNVVLSAAQNENCKRLVPMAGWTASSEDLHIPPYLMSTLNFGCAPAPVGTNTAWRIYLVSLIYNTVDTAIAFIGGFRKYRVIDNPLLATMFYDVLSNAGLLVALFAPGEWSFTIDLGTRKQTVTNAIEHTLHTYPP</sequence>
<dbReference type="Proteomes" id="UP001050691">
    <property type="component" value="Unassembled WGS sequence"/>
</dbReference>
<evidence type="ECO:0000313" key="3">
    <source>
        <dbReference type="Proteomes" id="UP001050691"/>
    </source>
</evidence>
<comment type="caution">
    <text evidence="2">The sequence shown here is derived from an EMBL/GenBank/DDBJ whole genome shotgun (WGS) entry which is preliminary data.</text>
</comment>
<evidence type="ECO:0000313" key="2">
    <source>
        <dbReference type="EMBL" id="GJJ08918.1"/>
    </source>
</evidence>
<dbReference type="EMBL" id="BPWL01000003">
    <property type="protein sequence ID" value="GJJ08918.1"/>
    <property type="molecule type" value="Genomic_DNA"/>
</dbReference>
<dbReference type="InterPro" id="IPR045340">
    <property type="entry name" value="DUF6533"/>
</dbReference>
<feature type="domain" description="DUF6533" evidence="1">
    <location>
        <begin position="24"/>
        <end position="66"/>
    </location>
</feature>
<keyword evidence="3" id="KW-1185">Reference proteome</keyword>
<reference evidence="2" key="1">
    <citation type="submission" date="2021-10" db="EMBL/GenBank/DDBJ databases">
        <title>De novo Genome Assembly of Clathrus columnatus (Basidiomycota, Fungi) Using Illumina and Nanopore Sequence Data.</title>
        <authorList>
            <person name="Ogiso-Tanaka E."/>
            <person name="Itagaki H."/>
            <person name="Hosoya T."/>
            <person name="Hosaka K."/>
        </authorList>
    </citation>
    <scope>NUCLEOTIDE SEQUENCE</scope>
    <source>
        <strain evidence="2">MO-923</strain>
    </source>
</reference>
<organism evidence="2 3">
    <name type="scientific">Clathrus columnatus</name>
    <dbReference type="NCBI Taxonomy" id="1419009"/>
    <lineage>
        <taxon>Eukaryota</taxon>
        <taxon>Fungi</taxon>
        <taxon>Dikarya</taxon>
        <taxon>Basidiomycota</taxon>
        <taxon>Agaricomycotina</taxon>
        <taxon>Agaricomycetes</taxon>
        <taxon>Phallomycetidae</taxon>
        <taxon>Phallales</taxon>
        <taxon>Clathraceae</taxon>
        <taxon>Clathrus</taxon>
    </lineage>
</organism>